<evidence type="ECO:0000313" key="1">
    <source>
        <dbReference type="EMBL" id="CAD7647355.1"/>
    </source>
</evidence>
<organism evidence="1">
    <name type="scientific">Medioppia subpectinata</name>
    <dbReference type="NCBI Taxonomy" id="1979941"/>
    <lineage>
        <taxon>Eukaryota</taxon>
        <taxon>Metazoa</taxon>
        <taxon>Ecdysozoa</taxon>
        <taxon>Arthropoda</taxon>
        <taxon>Chelicerata</taxon>
        <taxon>Arachnida</taxon>
        <taxon>Acari</taxon>
        <taxon>Acariformes</taxon>
        <taxon>Sarcoptiformes</taxon>
        <taxon>Oribatida</taxon>
        <taxon>Brachypylina</taxon>
        <taxon>Oppioidea</taxon>
        <taxon>Oppiidae</taxon>
        <taxon>Medioppia</taxon>
    </lineage>
</organism>
<sequence>MVKMLANIPGPASRLPLIGNLDMIWHNCNTEYAVVDYVIKGLAKLYRK</sequence>
<keyword evidence="2" id="KW-1185">Reference proteome</keyword>
<protein>
    <submittedName>
        <fullName evidence="1">Uncharacterized protein</fullName>
    </submittedName>
</protein>
<evidence type="ECO:0000313" key="2">
    <source>
        <dbReference type="Proteomes" id="UP000759131"/>
    </source>
</evidence>
<dbReference type="AlphaFoldDB" id="A0A7R9LVE5"/>
<proteinExistence type="predicted"/>
<dbReference type="Proteomes" id="UP000759131">
    <property type="component" value="Unassembled WGS sequence"/>
</dbReference>
<dbReference type="EMBL" id="OC894197">
    <property type="protein sequence ID" value="CAD7647355.1"/>
    <property type="molecule type" value="Genomic_DNA"/>
</dbReference>
<reference evidence="1" key="1">
    <citation type="submission" date="2020-11" db="EMBL/GenBank/DDBJ databases">
        <authorList>
            <person name="Tran Van P."/>
        </authorList>
    </citation>
    <scope>NUCLEOTIDE SEQUENCE</scope>
</reference>
<dbReference type="EMBL" id="CAJPIZ010039622">
    <property type="protein sequence ID" value="CAG2121456.1"/>
    <property type="molecule type" value="Genomic_DNA"/>
</dbReference>
<accession>A0A7R9LVE5</accession>
<gene>
    <name evidence="1" type="ORF">OSB1V03_LOCUS21402</name>
</gene>
<name>A0A7R9LVE5_9ACAR</name>
<feature type="non-terminal residue" evidence="1">
    <location>
        <position position="1"/>
    </location>
</feature>